<dbReference type="EMBL" id="JAGGNH010000006">
    <property type="protein sequence ID" value="KAJ0969875.1"/>
    <property type="molecule type" value="Genomic_DNA"/>
</dbReference>
<proteinExistence type="predicted"/>
<dbReference type="InterPro" id="IPR044170">
    <property type="entry name" value="RSS3-like"/>
</dbReference>
<dbReference type="OrthoDB" id="1922567at2759"/>
<dbReference type="PANTHER" id="PTHR47375:SF1">
    <property type="entry name" value="GB|AAF34833.1"/>
    <property type="match status" value="1"/>
</dbReference>
<dbReference type="AlphaFoldDB" id="A0A9D5CBT1"/>
<dbReference type="PANTHER" id="PTHR47375">
    <property type="entry name" value="GB|AAF34833.1"/>
    <property type="match status" value="1"/>
</dbReference>
<reference evidence="1" key="2">
    <citation type="journal article" date="2022" name="Hortic Res">
        <title>The genome of Dioscorea zingiberensis sheds light on the biosynthesis, origin and evolution of the medicinally important diosgenin saponins.</title>
        <authorList>
            <person name="Li Y."/>
            <person name="Tan C."/>
            <person name="Li Z."/>
            <person name="Guo J."/>
            <person name="Li S."/>
            <person name="Chen X."/>
            <person name="Wang C."/>
            <person name="Dai X."/>
            <person name="Yang H."/>
            <person name="Song W."/>
            <person name="Hou L."/>
            <person name="Xu J."/>
            <person name="Tong Z."/>
            <person name="Xu A."/>
            <person name="Yuan X."/>
            <person name="Wang W."/>
            <person name="Yang Q."/>
            <person name="Chen L."/>
            <person name="Sun Z."/>
            <person name="Wang K."/>
            <person name="Pan B."/>
            <person name="Chen J."/>
            <person name="Bao Y."/>
            <person name="Liu F."/>
            <person name="Qi X."/>
            <person name="Gang D.R."/>
            <person name="Wen J."/>
            <person name="Li J."/>
        </authorList>
    </citation>
    <scope>NUCLEOTIDE SEQUENCE</scope>
    <source>
        <strain evidence="1">Dzin_1.0</strain>
    </source>
</reference>
<reference evidence="1" key="1">
    <citation type="submission" date="2021-03" db="EMBL/GenBank/DDBJ databases">
        <authorList>
            <person name="Li Z."/>
            <person name="Yang C."/>
        </authorList>
    </citation>
    <scope>NUCLEOTIDE SEQUENCE</scope>
    <source>
        <strain evidence="1">Dzin_1.0</strain>
        <tissue evidence="1">Leaf</tissue>
    </source>
</reference>
<dbReference type="Proteomes" id="UP001085076">
    <property type="component" value="Miscellaneous, Linkage group lg06"/>
</dbReference>
<keyword evidence="2" id="KW-1185">Reference proteome</keyword>
<accession>A0A9D5CBT1</accession>
<protein>
    <submittedName>
        <fullName evidence="1">Uncharacterized protein</fullName>
    </submittedName>
</protein>
<evidence type="ECO:0000313" key="2">
    <source>
        <dbReference type="Proteomes" id="UP001085076"/>
    </source>
</evidence>
<gene>
    <name evidence="1" type="ORF">J5N97_022752</name>
</gene>
<sequence>MSEIRTVRMLMWEDGFCRTRVAECLEDIDGEDPMRKAFSKMSIQLYNYGEGWVLVVLEMSLEGHERSFAEDQSRVNAVGVHLTASYRWTRTNL</sequence>
<organism evidence="1 2">
    <name type="scientific">Dioscorea zingiberensis</name>
    <dbReference type="NCBI Taxonomy" id="325984"/>
    <lineage>
        <taxon>Eukaryota</taxon>
        <taxon>Viridiplantae</taxon>
        <taxon>Streptophyta</taxon>
        <taxon>Embryophyta</taxon>
        <taxon>Tracheophyta</taxon>
        <taxon>Spermatophyta</taxon>
        <taxon>Magnoliopsida</taxon>
        <taxon>Liliopsida</taxon>
        <taxon>Dioscoreales</taxon>
        <taxon>Dioscoreaceae</taxon>
        <taxon>Dioscorea</taxon>
    </lineage>
</organism>
<comment type="caution">
    <text evidence="1">The sequence shown here is derived from an EMBL/GenBank/DDBJ whole genome shotgun (WGS) entry which is preliminary data.</text>
</comment>
<evidence type="ECO:0000313" key="1">
    <source>
        <dbReference type="EMBL" id="KAJ0969875.1"/>
    </source>
</evidence>
<name>A0A9D5CBT1_9LILI</name>